<dbReference type="Pfam" id="PF02805">
    <property type="entry name" value="Ada_Zn_binding"/>
    <property type="match status" value="1"/>
</dbReference>
<evidence type="ECO:0000256" key="2">
    <source>
        <dbReference type="SAM" id="MobiDB-lite"/>
    </source>
</evidence>
<organism evidence="4 5">
    <name type="scientific">Geotrichum candidum</name>
    <name type="common">Oospora lactis</name>
    <name type="synonym">Dipodascus geotrichum</name>
    <dbReference type="NCBI Taxonomy" id="1173061"/>
    <lineage>
        <taxon>Eukaryota</taxon>
        <taxon>Fungi</taxon>
        <taxon>Dikarya</taxon>
        <taxon>Ascomycota</taxon>
        <taxon>Saccharomycotina</taxon>
        <taxon>Dipodascomycetes</taxon>
        <taxon>Dipodascales</taxon>
        <taxon>Dipodascaceae</taxon>
        <taxon>Geotrichum</taxon>
    </lineage>
</organism>
<feature type="compositionally biased region" description="Polar residues" evidence="2">
    <location>
        <begin position="55"/>
        <end position="77"/>
    </location>
</feature>
<name>A0A0J9XCE7_GEOCN</name>
<dbReference type="InterPro" id="IPR035451">
    <property type="entry name" value="Ada-like_dom_sf"/>
</dbReference>
<accession>A0A0J9XCE7</accession>
<dbReference type="GO" id="GO:0006281">
    <property type="term" value="P:DNA repair"/>
    <property type="evidence" value="ECO:0007669"/>
    <property type="project" value="InterPro"/>
</dbReference>
<dbReference type="GO" id="GO:0008168">
    <property type="term" value="F:methyltransferase activity"/>
    <property type="evidence" value="ECO:0007669"/>
    <property type="project" value="InterPro"/>
</dbReference>
<proteinExistence type="predicted"/>
<dbReference type="Proteomes" id="UP000242525">
    <property type="component" value="Unassembled WGS sequence"/>
</dbReference>
<dbReference type="GO" id="GO:0003677">
    <property type="term" value="F:DNA binding"/>
    <property type="evidence" value="ECO:0007669"/>
    <property type="project" value="InterPro"/>
</dbReference>
<dbReference type="GO" id="GO:0006355">
    <property type="term" value="P:regulation of DNA-templated transcription"/>
    <property type="evidence" value="ECO:0007669"/>
    <property type="project" value="InterPro"/>
</dbReference>
<gene>
    <name evidence="4" type="ORF">BN980_GECA09s00978g</name>
</gene>
<dbReference type="InterPro" id="IPR004026">
    <property type="entry name" value="Ada_DNA_repair_Zn-bd"/>
</dbReference>
<keyword evidence="1" id="KW-0010">Activator</keyword>
<protein>
    <recommendedName>
        <fullName evidence="3">Ada DNA repair metal-binding domain-containing protein</fullName>
    </recommendedName>
</protein>
<sequence length="345" mass="39990">MTKLTFTHAKFFNDETSESQSYWKAVTNSDFNYDGKFWYADYFRGKTYCRPSCGSKGNKQSANTQAENTNVTRTGSTEKPLEKRRYIYFRSIKVATESGLSPCKRCNAADLSVVPPKAIKQKAEEIIMTMIFDEKYIPTLTDVSKRLGKSKFHVHRQCRKKEFNIKEHVIKVKKQFYQVRKGEKLKKRTLLKKRVKPVKSAERSAIETHSSHITIATENPNMVKDNVDEDYTQLQLPMTAISDYSLITDWSDESSLVLVEYPIQELESLELESSQLSFTDWDSSPDMTSSTLESHQNTPMQQDFNNMPFLLQEFGFQTSSYETTDFNVDDVICKEDDFFNFDCEQ</sequence>
<keyword evidence="5" id="KW-1185">Reference proteome</keyword>
<evidence type="ECO:0000256" key="1">
    <source>
        <dbReference type="ARBA" id="ARBA00023159"/>
    </source>
</evidence>
<dbReference type="Gene3D" id="3.40.10.10">
    <property type="entry name" value="DNA Methylphosphotriester Repair Domain"/>
    <property type="match status" value="1"/>
</dbReference>
<feature type="region of interest" description="Disordered" evidence="2">
    <location>
        <begin position="54"/>
        <end position="77"/>
    </location>
</feature>
<dbReference type="EMBL" id="CCBN010000009">
    <property type="protein sequence ID" value="CDO54898.1"/>
    <property type="molecule type" value="Genomic_DNA"/>
</dbReference>
<dbReference type="AlphaFoldDB" id="A0A0J9XCE7"/>
<evidence type="ECO:0000259" key="3">
    <source>
        <dbReference type="Pfam" id="PF02805"/>
    </source>
</evidence>
<reference evidence="4" key="1">
    <citation type="submission" date="2014-03" db="EMBL/GenBank/DDBJ databases">
        <authorList>
            <person name="Casaregola S."/>
        </authorList>
    </citation>
    <scope>NUCLEOTIDE SEQUENCE [LARGE SCALE GENOMIC DNA]</scope>
    <source>
        <strain evidence="4">CLIB 918</strain>
    </source>
</reference>
<dbReference type="GO" id="GO:0008270">
    <property type="term" value="F:zinc ion binding"/>
    <property type="evidence" value="ECO:0007669"/>
    <property type="project" value="InterPro"/>
</dbReference>
<dbReference type="SUPFAM" id="SSF57884">
    <property type="entry name" value="Ada DNA repair protein, N-terminal domain (N-Ada 10)"/>
    <property type="match status" value="1"/>
</dbReference>
<feature type="domain" description="Ada DNA repair metal-binding" evidence="3">
    <location>
        <begin position="22"/>
        <end position="60"/>
    </location>
</feature>
<evidence type="ECO:0000313" key="4">
    <source>
        <dbReference type="EMBL" id="CDO54898.1"/>
    </source>
</evidence>
<evidence type="ECO:0000313" key="5">
    <source>
        <dbReference type="Proteomes" id="UP000242525"/>
    </source>
</evidence>
<comment type="caution">
    <text evidence="4">The sequence shown here is derived from an EMBL/GenBank/DDBJ whole genome shotgun (WGS) entry which is preliminary data.</text>
</comment>